<evidence type="ECO:0000313" key="1">
    <source>
        <dbReference type="EMBL" id="ABC30515.1"/>
    </source>
</evidence>
<dbReference type="KEGG" id="hch:HCH_03783"/>
<keyword evidence="2" id="KW-1185">Reference proteome</keyword>
<evidence type="ECO:0000313" key="2">
    <source>
        <dbReference type="Proteomes" id="UP000000238"/>
    </source>
</evidence>
<dbReference type="HOGENOM" id="CLU_2206342_0_0_6"/>
<dbReference type="EMBL" id="CP000155">
    <property type="protein sequence ID" value="ABC30515.1"/>
    <property type="molecule type" value="Genomic_DNA"/>
</dbReference>
<gene>
    <name evidence="1" type="ordered locus">HCH_03783</name>
</gene>
<proteinExistence type="predicted"/>
<protein>
    <submittedName>
        <fullName evidence="1">Uncharacterized protein</fullName>
    </submittedName>
</protein>
<dbReference type="OrthoDB" id="9968707at2"/>
<dbReference type="AlphaFoldDB" id="Q2SFQ9"/>
<dbReference type="RefSeq" id="WP_011397582.1">
    <property type="nucleotide sequence ID" value="NC_007645.1"/>
</dbReference>
<name>Q2SFQ9_HAHCH</name>
<dbReference type="Proteomes" id="UP000000238">
    <property type="component" value="Chromosome"/>
</dbReference>
<organism evidence="1 2">
    <name type="scientific">Hahella chejuensis (strain KCTC 2396)</name>
    <dbReference type="NCBI Taxonomy" id="349521"/>
    <lineage>
        <taxon>Bacteria</taxon>
        <taxon>Pseudomonadati</taxon>
        <taxon>Pseudomonadota</taxon>
        <taxon>Gammaproteobacteria</taxon>
        <taxon>Oceanospirillales</taxon>
        <taxon>Hahellaceae</taxon>
        <taxon>Hahella</taxon>
    </lineage>
</organism>
<dbReference type="STRING" id="349521.HCH_03783"/>
<reference evidence="1 2" key="1">
    <citation type="journal article" date="2005" name="Nucleic Acids Res.">
        <title>Genomic blueprint of Hahella chejuensis, a marine microbe producing an algicidal agent.</title>
        <authorList>
            <person name="Jeong H."/>
            <person name="Yim J.H."/>
            <person name="Lee C."/>
            <person name="Choi S.-H."/>
            <person name="Park Y.K."/>
            <person name="Yoon S.H."/>
            <person name="Hur C.-G."/>
            <person name="Kang H.-Y."/>
            <person name="Kim D."/>
            <person name="Lee H.H."/>
            <person name="Park K.H."/>
            <person name="Park S.-H."/>
            <person name="Park H.-S."/>
            <person name="Lee H.K."/>
            <person name="Oh T.K."/>
            <person name="Kim J.F."/>
        </authorList>
    </citation>
    <scope>NUCLEOTIDE SEQUENCE [LARGE SCALE GENOMIC DNA]</scope>
    <source>
        <strain evidence="1 2">KCTC 2396</strain>
    </source>
</reference>
<sequence length="107" mass="12371">MKQLCIFQEHGGALYTEVGRARITFFAHQIDIKENNLVMMPTSVQISLTEEEREVFKNFKKPITPSHVYSKARSIVYEICSLNVDGEEKKKLLESLKKEINSLIKKI</sequence>
<accession>Q2SFQ9</accession>